<gene>
    <name evidence="1" type="ORF">QU605_15345</name>
</gene>
<feature type="non-terminal residue" evidence="1">
    <location>
        <position position="1"/>
    </location>
</feature>
<comment type="caution">
    <text evidence="1">The sequence shown here is derived from an EMBL/GenBank/DDBJ whole genome shotgun (WGS) entry which is preliminary data.</text>
</comment>
<dbReference type="Proteomes" id="UP001174839">
    <property type="component" value="Unassembled WGS sequence"/>
</dbReference>
<evidence type="ECO:0000313" key="1">
    <source>
        <dbReference type="EMBL" id="MDM9632849.1"/>
    </source>
</evidence>
<sequence length="170" mass="17293">GALYLNVASVTISETITNLTDNADGTLTYVNENGVSQTVSKSDITDNTDGTYTFTNNDSSDVILDTRAASNSYDSRTSGLGVANVQDAIDALAAGSTDDQDLTGATLTGSSLQIDIENGNSATVDLASLVDDADADPTNEYNTGIGFDGTNLTVTDAGGTQSVDISGVST</sequence>
<evidence type="ECO:0008006" key="3">
    <source>
        <dbReference type="Google" id="ProtNLM"/>
    </source>
</evidence>
<organism evidence="1 2">
    <name type="scientific">Robiginitalea aurantiaca</name>
    <dbReference type="NCBI Taxonomy" id="3056915"/>
    <lineage>
        <taxon>Bacteria</taxon>
        <taxon>Pseudomonadati</taxon>
        <taxon>Bacteroidota</taxon>
        <taxon>Flavobacteriia</taxon>
        <taxon>Flavobacteriales</taxon>
        <taxon>Flavobacteriaceae</taxon>
        <taxon>Robiginitalea</taxon>
    </lineage>
</organism>
<evidence type="ECO:0000313" key="2">
    <source>
        <dbReference type="Proteomes" id="UP001174839"/>
    </source>
</evidence>
<reference evidence="1" key="1">
    <citation type="submission" date="2023-06" db="EMBL/GenBank/DDBJ databases">
        <title>Robiginitalea aurantiacus sp. nov. and Algoriphagus sediminis sp. nov., isolated from coastal sediment.</title>
        <authorList>
            <person name="Zhou Z.Y."/>
            <person name="An J."/>
            <person name="Jia Y.W."/>
            <person name="Du Z.J."/>
        </authorList>
    </citation>
    <scope>NUCLEOTIDE SEQUENCE</scope>
    <source>
        <strain evidence="1">M39</strain>
    </source>
</reference>
<proteinExistence type="predicted"/>
<accession>A0ABT7WIU7</accession>
<dbReference type="RefSeq" id="WP_289726208.1">
    <property type="nucleotide sequence ID" value="NZ_JAUDUY010000040.1"/>
</dbReference>
<protein>
    <recommendedName>
        <fullName evidence="3">Flagellin</fullName>
    </recommendedName>
</protein>
<name>A0ABT7WIU7_9FLAO</name>
<keyword evidence="2" id="KW-1185">Reference proteome</keyword>
<dbReference type="EMBL" id="JAUDUY010000040">
    <property type="protein sequence ID" value="MDM9632849.1"/>
    <property type="molecule type" value="Genomic_DNA"/>
</dbReference>
<feature type="non-terminal residue" evidence="1">
    <location>
        <position position="170"/>
    </location>
</feature>